<dbReference type="EMBL" id="HBKR01003065">
    <property type="protein sequence ID" value="CAE2272951.1"/>
    <property type="molecule type" value="Transcribed_RNA"/>
</dbReference>
<sequence>MARLQKELNEFLDQLNKICFLSENDQKKVFGQTFLTEQEGERMTLKDDIDWPWERQLYAWGIALYLKLFEKYRILCEIAGFDYQKHIKEILESPRQSLFGVTWERAKALFVVMASLTVLPEIPFWFFFIEVDDSTSFIMDFLRKVKFSGNRTLSSGEKAKELAKALSQASHYEFHGGCKRIASGASLCLIASFVGCNPSLLENWAVGEVKIDPEECVPELREMISETEKKHFKAELLVDLKGLQPLCEGKLRRRFMDAIYQVKGRFIYGGSDERDLNLRVNLVVEGSGIEAESVDELVGFSRELFQRHVGLPSLRDLLQALEWPNISHRILHLLANEVGLNEWSGYLKFIDRPDSIAIVPTLDLINFVAWEESEKKGQNPRVLKTLWEVCPDISDLLSARLLIQENKKSPLRVKYVRDLSSGVTRFRSNDYELQETSEMGGETKLAAAILAVGLGSDPVFFPTNWGTLKNLVASPYSFGISTKLLGFTGPLIEPGYRERPVELKRLFDFLGIEVGGSEE</sequence>
<name>A0A7S4JSH0_9EUKA</name>
<accession>A0A7S4JSH0</accession>
<proteinExistence type="predicted"/>
<gene>
    <name evidence="1" type="ORF">NAES01612_LOCUS2057</name>
</gene>
<dbReference type="AlphaFoldDB" id="A0A7S4JSH0"/>
<reference evidence="1" key="1">
    <citation type="submission" date="2021-01" db="EMBL/GenBank/DDBJ databases">
        <authorList>
            <person name="Corre E."/>
            <person name="Pelletier E."/>
            <person name="Niang G."/>
            <person name="Scheremetjew M."/>
            <person name="Finn R."/>
            <person name="Kale V."/>
            <person name="Holt S."/>
            <person name="Cochrane G."/>
            <person name="Meng A."/>
            <person name="Brown T."/>
            <person name="Cohen L."/>
        </authorList>
    </citation>
    <scope>NUCLEOTIDE SEQUENCE</scope>
    <source>
        <strain evidence="1">SoJaBio B1-5/56/2</strain>
    </source>
</reference>
<evidence type="ECO:0000313" key="1">
    <source>
        <dbReference type="EMBL" id="CAE2272951.1"/>
    </source>
</evidence>
<protein>
    <submittedName>
        <fullName evidence="1">Uncharacterized protein</fullName>
    </submittedName>
</protein>
<organism evidence="1">
    <name type="scientific">Paramoeba aestuarina</name>
    <dbReference type="NCBI Taxonomy" id="180227"/>
    <lineage>
        <taxon>Eukaryota</taxon>
        <taxon>Amoebozoa</taxon>
        <taxon>Discosea</taxon>
        <taxon>Flabellinia</taxon>
        <taxon>Dactylopodida</taxon>
        <taxon>Paramoebidae</taxon>
        <taxon>Paramoeba</taxon>
    </lineage>
</organism>